<accession>A0A7S8HYK3</accession>
<gene>
    <name evidence="1" type="ORF">HYE67_008632</name>
</gene>
<organism evidence="1 2">
    <name type="scientific">Fusarium culmorum</name>
    <dbReference type="NCBI Taxonomy" id="5516"/>
    <lineage>
        <taxon>Eukaryota</taxon>
        <taxon>Fungi</taxon>
        <taxon>Dikarya</taxon>
        <taxon>Ascomycota</taxon>
        <taxon>Pezizomycotina</taxon>
        <taxon>Sordariomycetes</taxon>
        <taxon>Hypocreomycetidae</taxon>
        <taxon>Hypocreales</taxon>
        <taxon>Nectriaceae</taxon>
        <taxon>Fusarium</taxon>
    </lineage>
</organism>
<proteinExistence type="predicted"/>
<evidence type="ECO:0000313" key="2">
    <source>
        <dbReference type="Proteomes" id="UP000663297"/>
    </source>
</evidence>
<sequence>MPATAMGSMKPETHKTPDIERDLVSACSCVPKALVWQQQILHMGKGKRRDADIDQELRISHIVRVPLYRWQCQKSHMQGRAEQGKAAEGKEEEACLQEQTSSYLYACMQGY</sequence>
<dbReference type="Proteomes" id="UP000663297">
    <property type="component" value="Chromosome 4"/>
</dbReference>
<dbReference type="EMBL" id="CP064750">
    <property type="protein sequence ID" value="QPC66401.1"/>
    <property type="molecule type" value="Genomic_DNA"/>
</dbReference>
<reference evidence="1" key="1">
    <citation type="submission" date="2020-11" db="EMBL/GenBank/DDBJ databases">
        <title>The chromosome-scale genome resource for two endophytic Fusarium species: F. culmorum and F. pseudograminearum.</title>
        <authorList>
            <person name="Yuan Z."/>
        </authorList>
    </citation>
    <scope>NUCLEOTIDE SEQUENCE</scope>
    <source>
        <strain evidence="1">Class2-1B</strain>
    </source>
</reference>
<evidence type="ECO:0000313" key="1">
    <source>
        <dbReference type="EMBL" id="QPC66401.1"/>
    </source>
</evidence>
<protein>
    <submittedName>
        <fullName evidence="1">Uncharacterized protein</fullName>
    </submittedName>
</protein>
<dbReference type="AlphaFoldDB" id="A0A7S8HYK3"/>
<name>A0A7S8HYK3_FUSCU</name>